<organism evidence="3 4">
    <name type="scientific">Myxococcus llanfairpwllgwyngyllgogerychwyrndrobwllllantysiliogogogochensis</name>
    <dbReference type="NCBI Taxonomy" id="2590453"/>
    <lineage>
        <taxon>Bacteria</taxon>
        <taxon>Pseudomonadati</taxon>
        <taxon>Myxococcota</taxon>
        <taxon>Myxococcia</taxon>
        <taxon>Myxococcales</taxon>
        <taxon>Cystobacterineae</taxon>
        <taxon>Myxococcaceae</taxon>
        <taxon>Myxococcus</taxon>
    </lineage>
</organism>
<keyword evidence="3" id="KW-0378">Hydrolase</keyword>
<reference evidence="3 4" key="1">
    <citation type="submission" date="2019-06" db="EMBL/GenBank/DDBJ databases">
        <authorList>
            <person name="Livingstone P."/>
            <person name="Whitworth D."/>
        </authorList>
    </citation>
    <scope>NUCLEOTIDE SEQUENCE [LARGE SCALE GENOMIC DNA]</scope>
    <source>
        <strain evidence="3 4">AM401</strain>
    </source>
</reference>
<dbReference type="InterPro" id="IPR012338">
    <property type="entry name" value="Beta-lactam/transpept-like"/>
</dbReference>
<proteinExistence type="predicted"/>
<evidence type="ECO:0000313" key="4">
    <source>
        <dbReference type="Proteomes" id="UP000315369"/>
    </source>
</evidence>
<evidence type="ECO:0000256" key="1">
    <source>
        <dbReference type="SAM" id="SignalP"/>
    </source>
</evidence>
<protein>
    <submittedName>
        <fullName evidence="3">Serine hydrolase</fullName>
    </submittedName>
</protein>
<feature type="signal peptide" evidence="1">
    <location>
        <begin position="1"/>
        <end position="24"/>
    </location>
</feature>
<dbReference type="Pfam" id="PF00144">
    <property type="entry name" value="Beta-lactamase"/>
    <property type="match status" value="1"/>
</dbReference>
<dbReference type="EMBL" id="VIFM01000078">
    <property type="protein sequence ID" value="TQF14101.1"/>
    <property type="molecule type" value="Genomic_DNA"/>
</dbReference>
<dbReference type="PANTHER" id="PTHR43283:SF7">
    <property type="entry name" value="BETA-LACTAMASE-RELATED DOMAIN-CONTAINING PROTEIN"/>
    <property type="match status" value="1"/>
</dbReference>
<dbReference type="OrthoDB" id="9814204at2"/>
<dbReference type="RefSeq" id="WP_141644190.1">
    <property type="nucleotide sequence ID" value="NZ_VIFM01000078.1"/>
</dbReference>
<keyword evidence="4" id="KW-1185">Reference proteome</keyword>
<dbReference type="InterPro" id="IPR001466">
    <property type="entry name" value="Beta-lactam-related"/>
</dbReference>
<evidence type="ECO:0000313" key="3">
    <source>
        <dbReference type="EMBL" id="TQF14101.1"/>
    </source>
</evidence>
<gene>
    <name evidence="3" type="ORF">FJV41_20420</name>
</gene>
<keyword evidence="1" id="KW-0732">Signal</keyword>
<dbReference type="Proteomes" id="UP000315369">
    <property type="component" value="Unassembled WGS sequence"/>
</dbReference>
<dbReference type="PANTHER" id="PTHR43283">
    <property type="entry name" value="BETA-LACTAMASE-RELATED"/>
    <property type="match status" value="1"/>
</dbReference>
<dbReference type="GO" id="GO:0016787">
    <property type="term" value="F:hydrolase activity"/>
    <property type="evidence" value="ECO:0007669"/>
    <property type="project" value="UniProtKB-KW"/>
</dbReference>
<dbReference type="AlphaFoldDB" id="A0A540WYL2"/>
<sequence>MSPSARAPLGALLALLALPSYVLGAEPAKDSVEPAKVEAPADAATKLLGIWAGEPVFGPEIQGELTVFREGDTWRARIAGYEAPGRLEKNALTVTMPGGLGTFRGVVGIDGKLIRGHWVQPRVVVGGVQYATPVELRALQKGVWRGQVTPWADRFTLYLVVYARPDGTIAAYLRDPEKGFGKQFAFNVSMQGNAVKLVDPRGPTMFEGTFDPRFGRLTVPILFLGPINFTKKERDQAVGLYPRTPASGPYAYRQPVAEQDGWATASLSDVGMDPAPIHALVQRILDTEPGPSAGPLIQGVLIARKGKLVVEEYFHGFDKERLHDLRSASKTLAPVLVGTAMEQGAKLSPETPVYSLFPSYKSAAPADPRKAQLTLEHLMTMTSGLDCDENNDESPGNENALQDQEGDWYTYTLDLPMGRAPGEPQAVYCSAGMNLVGGMVRNATGTWLPEHFARTVAEPLQFRRYAMNLMPDGEAYLGGGLYARPRDALKLGQLYLAGGVWNGRRVVSKRWVERSITRHSVMSPDRTYGYAWWRHELRVGERVYAEYEAGGNGGQYVMVIPELELTVMFTGGNYGQFNLWKTFREELLPRYILAAVRR</sequence>
<evidence type="ECO:0000259" key="2">
    <source>
        <dbReference type="Pfam" id="PF00144"/>
    </source>
</evidence>
<accession>A0A540WYL2</accession>
<dbReference type="InterPro" id="IPR050789">
    <property type="entry name" value="Diverse_Enzym_Activities"/>
</dbReference>
<name>A0A540WYL2_9BACT</name>
<feature type="domain" description="Beta-lactamase-related" evidence="2">
    <location>
        <begin position="300"/>
        <end position="569"/>
    </location>
</feature>
<dbReference type="SUPFAM" id="SSF56601">
    <property type="entry name" value="beta-lactamase/transpeptidase-like"/>
    <property type="match status" value="1"/>
</dbReference>
<dbReference type="Gene3D" id="3.40.710.10">
    <property type="entry name" value="DD-peptidase/beta-lactamase superfamily"/>
    <property type="match status" value="1"/>
</dbReference>
<comment type="caution">
    <text evidence="3">The sequence shown here is derived from an EMBL/GenBank/DDBJ whole genome shotgun (WGS) entry which is preliminary data.</text>
</comment>
<feature type="chain" id="PRO_5021833332" evidence="1">
    <location>
        <begin position="25"/>
        <end position="598"/>
    </location>
</feature>